<dbReference type="RefSeq" id="WP_247815717.1">
    <property type="nucleotide sequence ID" value="NZ_JAKRKC020000002.1"/>
</dbReference>
<keyword evidence="1" id="KW-0732">Signal</keyword>
<dbReference type="EMBL" id="JAKRKC020000002">
    <property type="protein sequence ID" value="MCK2220445.1"/>
    <property type="molecule type" value="Genomic_DNA"/>
</dbReference>
<organism evidence="2 3">
    <name type="scientific">Actinomadura luzonensis</name>
    <dbReference type="NCBI Taxonomy" id="2805427"/>
    <lineage>
        <taxon>Bacteria</taxon>
        <taxon>Bacillati</taxon>
        <taxon>Actinomycetota</taxon>
        <taxon>Actinomycetes</taxon>
        <taxon>Streptosporangiales</taxon>
        <taxon>Thermomonosporaceae</taxon>
        <taxon>Actinomadura</taxon>
    </lineage>
</organism>
<gene>
    <name evidence="2" type="ORF">MF672_042570</name>
</gene>
<dbReference type="InterPro" id="IPR006311">
    <property type="entry name" value="TAT_signal"/>
</dbReference>
<evidence type="ECO:0000313" key="2">
    <source>
        <dbReference type="EMBL" id="MCK2220445.1"/>
    </source>
</evidence>
<sequence>MHRTGETDNKGVLRRHSIKTVLAVAAALVATGATATLAAAASDPAPGPTSVPFLLDPDVDRPWGPVWSVSFWAMARGNIKVHYPSDAPAMNQVHVTGWLYDLDHRRQSEGGKCAYVRFDGHTIGGGRSPAKRYELCGHGKAKPIDFTWSKVDRVRLMICQTALGGSAPIPSTCKATGILP</sequence>
<name>A0ABT0G770_9ACTN</name>
<feature type="signal peptide" evidence="1">
    <location>
        <begin position="1"/>
        <end position="35"/>
    </location>
</feature>
<accession>A0ABT0G770</accession>
<evidence type="ECO:0000313" key="3">
    <source>
        <dbReference type="Proteomes" id="UP001317259"/>
    </source>
</evidence>
<dbReference type="Proteomes" id="UP001317259">
    <property type="component" value="Unassembled WGS sequence"/>
</dbReference>
<protein>
    <submittedName>
        <fullName evidence="2">Uncharacterized protein</fullName>
    </submittedName>
</protein>
<comment type="caution">
    <text evidence="2">The sequence shown here is derived from an EMBL/GenBank/DDBJ whole genome shotgun (WGS) entry which is preliminary data.</text>
</comment>
<dbReference type="PROSITE" id="PS51318">
    <property type="entry name" value="TAT"/>
    <property type="match status" value="1"/>
</dbReference>
<reference evidence="2 3" key="1">
    <citation type="submission" date="2022-04" db="EMBL/GenBank/DDBJ databases">
        <title>Genome draft of Actinomadura sp. ATCC 31491.</title>
        <authorList>
            <person name="Shi X."/>
            <person name="Du Y."/>
        </authorList>
    </citation>
    <scope>NUCLEOTIDE SEQUENCE [LARGE SCALE GENOMIC DNA]</scope>
    <source>
        <strain evidence="2 3">ATCC 31491</strain>
    </source>
</reference>
<proteinExistence type="predicted"/>
<feature type="chain" id="PRO_5045915936" evidence="1">
    <location>
        <begin position="36"/>
        <end position="180"/>
    </location>
</feature>
<keyword evidence="3" id="KW-1185">Reference proteome</keyword>
<evidence type="ECO:0000256" key="1">
    <source>
        <dbReference type="SAM" id="SignalP"/>
    </source>
</evidence>